<evidence type="ECO:0000256" key="1">
    <source>
        <dbReference type="SAM" id="Phobius"/>
    </source>
</evidence>
<proteinExistence type="predicted"/>
<dbReference type="SUPFAM" id="SSF81321">
    <property type="entry name" value="Family A G protein-coupled receptor-like"/>
    <property type="match status" value="1"/>
</dbReference>
<evidence type="ECO:0000313" key="3">
    <source>
        <dbReference type="Proteomes" id="UP001175271"/>
    </source>
</evidence>
<dbReference type="InterPro" id="IPR019425">
    <property type="entry name" value="7TM_GPCR_serpentine_rcpt_Srt"/>
</dbReference>
<protein>
    <submittedName>
        <fullName evidence="2">Uncharacterized protein</fullName>
    </submittedName>
</protein>
<feature type="transmembrane region" description="Helical" evidence="1">
    <location>
        <begin position="46"/>
        <end position="69"/>
    </location>
</feature>
<sequence length="248" mass="28098">MVTFDDTFFIGVSYALNSLIGFFFTGFVLAVILLSELRANRTFRIIALLCVSDLVQLFCLAIASVIVMVGDIPLEKRPFIDKFVGALILGSWMAMVFLELALAINRLAVITDTTFLLKVEMICLPISFFVGVYFTICLLIFDTHSHMDFQILTFKSYRSTRLSRLNFSMQLWFSVVPMILNIVAYAIIGIYIFAKKLQTRWNEIRFLVAVIGGFVYTLFLACFYHYCITPGPSCSHSPVVFTCISIVN</sequence>
<feature type="transmembrane region" description="Helical" evidence="1">
    <location>
        <begin position="89"/>
        <end position="109"/>
    </location>
</feature>
<name>A0AA39I747_9BILA</name>
<reference evidence="2" key="1">
    <citation type="submission" date="2023-06" db="EMBL/GenBank/DDBJ databases">
        <title>Genomic analysis of the entomopathogenic nematode Steinernema hermaphroditum.</title>
        <authorList>
            <person name="Schwarz E.M."/>
            <person name="Heppert J.K."/>
            <person name="Baniya A."/>
            <person name="Schwartz H.T."/>
            <person name="Tan C.-H."/>
            <person name="Antoshechkin I."/>
            <person name="Sternberg P.W."/>
            <person name="Goodrich-Blair H."/>
            <person name="Dillman A.R."/>
        </authorList>
    </citation>
    <scope>NUCLEOTIDE SEQUENCE</scope>
    <source>
        <strain evidence="2">PS9179</strain>
        <tissue evidence="2">Whole animal</tissue>
    </source>
</reference>
<keyword evidence="1" id="KW-1133">Transmembrane helix</keyword>
<dbReference type="EMBL" id="JAUCMV010000002">
    <property type="protein sequence ID" value="KAK0419048.1"/>
    <property type="molecule type" value="Genomic_DNA"/>
</dbReference>
<dbReference type="Pfam" id="PF10321">
    <property type="entry name" value="7TM_GPCR_Srt"/>
    <property type="match status" value="1"/>
</dbReference>
<feature type="transmembrane region" description="Helical" evidence="1">
    <location>
        <begin position="206"/>
        <end position="226"/>
    </location>
</feature>
<dbReference type="Gene3D" id="1.20.1070.10">
    <property type="entry name" value="Rhodopsin 7-helix transmembrane proteins"/>
    <property type="match status" value="1"/>
</dbReference>
<evidence type="ECO:0000313" key="2">
    <source>
        <dbReference type="EMBL" id="KAK0419048.1"/>
    </source>
</evidence>
<keyword evidence="1" id="KW-0812">Transmembrane</keyword>
<keyword evidence="3" id="KW-1185">Reference proteome</keyword>
<comment type="caution">
    <text evidence="2">The sequence shown here is derived from an EMBL/GenBank/DDBJ whole genome shotgun (WGS) entry which is preliminary data.</text>
</comment>
<feature type="transmembrane region" description="Helical" evidence="1">
    <location>
        <begin position="171"/>
        <end position="194"/>
    </location>
</feature>
<feature type="transmembrane region" description="Helical" evidence="1">
    <location>
        <begin position="121"/>
        <end position="141"/>
    </location>
</feature>
<feature type="transmembrane region" description="Helical" evidence="1">
    <location>
        <begin position="12"/>
        <end position="34"/>
    </location>
</feature>
<keyword evidence="1" id="KW-0472">Membrane</keyword>
<accession>A0AA39I747</accession>
<gene>
    <name evidence="2" type="ORF">QR680_013921</name>
</gene>
<organism evidence="2 3">
    <name type="scientific">Steinernema hermaphroditum</name>
    <dbReference type="NCBI Taxonomy" id="289476"/>
    <lineage>
        <taxon>Eukaryota</taxon>
        <taxon>Metazoa</taxon>
        <taxon>Ecdysozoa</taxon>
        <taxon>Nematoda</taxon>
        <taxon>Chromadorea</taxon>
        <taxon>Rhabditida</taxon>
        <taxon>Tylenchina</taxon>
        <taxon>Panagrolaimomorpha</taxon>
        <taxon>Strongyloidoidea</taxon>
        <taxon>Steinernematidae</taxon>
        <taxon>Steinernema</taxon>
    </lineage>
</organism>
<dbReference type="AlphaFoldDB" id="A0AA39I747"/>
<dbReference type="Proteomes" id="UP001175271">
    <property type="component" value="Unassembled WGS sequence"/>
</dbReference>